<comment type="similarity">
    <text evidence="2 9">Belongs to the sulfotransferase 2 family.</text>
</comment>
<evidence type="ECO:0000256" key="6">
    <source>
        <dbReference type="ARBA" id="ARBA00023034"/>
    </source>
</evidence>
<gene>
    <name evidence="10" type="ORF">Pcinc_008416</name>
</gene>
<dbReference type="AlphaFoldDB" id="A0AAE1G6Q2"/>
<dbReference type="EMBL" id="JAWQEG010000625">
    <property type="protein sequence ID" value="KAK3887504.1"/>
    <property type="molecule type" value="Genomic_DNA"/>
</dbReference>
<evidence type="ECO:0000313" key="10">
    <source>
        <dbReference type="EMBL" id="KAK3887504.1"/>
    </source>
</evidence>
<evidence type="ECO:0000256" key="5">
    <source>
        <dbReference type="ARBA" id="ARBA00022989"/>
    </source>
</evidence>
<reference evidence="10" key="1">
    <citation type="submission" date="2023-10" db="EMBL/GenBank/DDBJ databases">
        <title>Genome assemblies of two species of porcelain crab, Petrolisthes cinctipes and Petrolisthes manimaculis (Anomura: Porcellanidae).</title>
        <authorList>
            <person name="Angst P."/>
        </authorList>
    </citation>
    <scope>NUCLEOTIDE SEQUENCE</scope>
    <source>
        <strain evidence="10">PB745_01</strain>
        <tissue evidence="10">Gill</tissue>
    </source>
</reference>
<dbReference type="Pfam" id="PF03567">
    <property type="entry name" value="Sulfotransfer_2"/>
    <property type="match status" value="1"/>
</dbReference>
<evidence type="ECO:0000256" key="7">
    <source>
        <dbReference type="ARBA" id="ARBA00023136"/>
    </source>
</evidence>
<evidence type="ECO:0000256" key="9">
    <source>
        <dbReference type="RuleBase" id="RU364020"/>
    </source>
</evidence>
<keyword evidence="5" id="KW-1133">Transmembrane helix</keyword>
<dbReference type="GO" id="GO:0000139">
    <property type="term" value="C:Golgi membrane"/>
    <property type="evidence" value="ECO:0007669"/>
    <property type="project" value="UniProtKB-SubCell"/>
</dbReference>
<organism evidence="10 11">
    <name type="scientific">Petrolisthes cinctipes</name>
    <name type="common">Flat porcelain crab</name>
    <dbReference type="NCBI Taxonomy" id="88211"/>
    <lineage>
        <taxon>Eukaryota</taxon>
        <taxon>Metazoa</taxon>
        <taxon>Ecdysozoa</taxon>
        <taxon>Arthropoda</taxon>
        <taxon>Crustacea</taxon>
        <taxon>Multicrustacea</taxon>
        <taxon>Malacostraca</taxon>
        <taxon>Eumalacostraca</taxon>
        <taxon>Eucarida</taxon>
        <taxon>Decapoda</taxon>
        <taxon>Pleocyemata</taxon>
        <taxon>Anomura</taxon>
        <taxon>Galatheoidea</taxon>
        <taxon>Porcellanidae</taxon>
        <taxon>Petrolisthes</taxon>
    </lineage>
</organism>
<dbReference type="SUPFAM" id="SSF52540">
    <property type="entry name" value="P-loop containing nucleoside triphosphate hydrolases"/>
    <property type="match status" value="1"/>
</dbReference>
<keyword evidence="7" id="KW-0472">Membrane</keyword>
<evidence type="ECO:0000256" key="3">
    <source>
        <dbReference type="ARBA" id="ARBA00022679"/>
    </source>
</evidence>
<dbReference type="GO" id="GO:0016051">
    <property type="term" value="P:carbohydrate biosynthetic process"/>
    <property type="evidence" value="ECO:0007669"/>
    <property type="project" value="InterPro"/>
</dbReference>
<evidence type="ECO:0000256" key="2">
    <source>
        <dbReference type="ARBA" id="ARBA00006339"/>
    </source>
</evidence>
<evidence type="ECO:0000256" key="8">
    <source>
        <dbReference type="ARBA" id="ARBA00023180"/>
    </source>
</evidence>
<keyword evidence="11" id="KW-1185">Reference proteome</keyword>
<dbReference type="EC" id="2.8.2.-" evidence="9"/>
<dbReference type="GO" id="GO:0008146">
    <property type="term" value="F:sulfotransferase activity"/>
    <property type="evidence" value="ECO:0007669"/>
    <property type="project" value="InterPro"/>
</dbReference>
<name>A0AAE1G6Q2_PETCI</name>
<dbReference type="PANTHER" id="PTHR12137:SF54">
    <property type="entry name" value="CARBOHYDRATE SULFOTRANSFERASE"/>
    <property type="match status" value="1"/>
</dbReference>
<accession>A0AAE1G6Q2</accession>
<keyword evidence="8 9" id="KW-0325">Glycoprotein</keyword>
<evidence type="ECO:0000313" key="11">
    <source>
        <dbReference type="Proteomes" id="UP001286313"/>
    </source>
</evidence>
<keyword evidence="9" id="KW-0119">Carbohydrate metabolism</keyword>
<dbReference type="InterPro" id="IPR027417">
    <property type="entry name" value="P-loop_NTPase"/>
</dbReference>
<keyword evidence="6 9" id="KW-0333">Golgi apparatus</keyword>
<comment type="subcellular location">
    <subcellularLocation>
        <location evidence="1 9">Golgi apparatus membrane</location>
        <topology evidence="1 9">Single-pass type II membrane protein</topology>
    </subcellularLocation>
</comment>
<protein>
    <recommendedName>
        <fullName evidence="9">Carbohydrate sulfotransferase</fullName>
        <ecNumber evidence="9">2.8.2.-</ecNumber>
    </recommendedName>
</protein>
<dbReference type="InterPro" id="IPR005331">
    <property type="entry name" value="Sulfotransferase"/>
</dbReference>
<evidence type="ECO:0000256" key="1">
    <source>
        <dbReference type="ARBA" id="ARBA00004323"/>
    </source>
</evidence>
<dbReference type="InterPro" id="IPR018011">
    <property type="entry name" value="Carb_sulfotrans_8-10"/>
</dbReference>
<keyword evidence="4" id="KW-0812">Transmembrane</keyword>
<keyword evidence="3 9" id="KW-0808">Transferase</keyword>
<dbReference type="Proteomes" id="UP001286313">
    <property type="component" value="Unassembled WGS sequence"/>
</dbReference>
<evidence type="ECO:0000256" key="4">
    <source>
        <dbReference type="ARBA" id="ARBA00022692"/>
    </source>
</evidence>
<comment type="caution">
    <text evidence="10">The sequence shown here is derived from an EMBL/GenBank/DDBJ whole genome shotgun (WGS) entry which is preliminary data.</text>
</comment>
<proteinExistence type="inferred from homology"/>
<dbReference type="PANTHER" id="PTHR12137">
    <property type="entry name" value="CARBOHYDRATE SULFOTRANSFERASE"/>
    <property type="match status" value="1"/>
</dbReference>
<sequence>MHNNNNTTTVMTARHPLDRLVSAYRDKYSDGQTVRKHRFLKLAMSLVKRETGEWKKRNITVTFTQFLQLVLNDQKGNMNPHWKPCYKVCTPCVLPYKYIFNTETFNEDFSYISQKIGANLEVDQSFHIHKTPDTTTTTTAHYFTFVNPDLLRRIYKVYQIDFEMFGYEVPEFLKRVL</sequence>
<keyword evidence="9" id="KW-0735">Signal-anchor</keyword>